<proteinExistence type="predicted"/>
<evidence type="ECO:0000313" key="1">
    <source>
        <dbReference type="EMBL" id="MBC9982229.1"/>
    </source>
</evidence>
<dbReference type="EMBL" id="JAATTO010000047">
    <property type="protein sequence ID" value="MBC9982229.1"/>
    <property type="molecule type" value="Genomic_DNA"/>
</dbReference>
<reference evidence="1 2" key="1">
    <citation type="journal article" date="2020" name="Arch. Microbiol.">
        <title>Bradyrhizobium campsiandrae sp. nov., a nitrogen-fixing bacterial strain isolated from a native leguminous tree from the Amazon adapted to flooded conditions.</title>
        <authorList>
            <person name="Cabral Michel D."/>
            <person name="Martins da Costa E."/>
            <person name="Azarias Guimaraes A."/>
            <person name="Soares de Carvalho T."/>
            <person name="Santos de Castro Caputo P."/>
            <person name="Willems A."/>
            <person name="de Souza Moreira F.M."/>
        </authorList>
    </citation>
    <scope>NUCLEOTIDE SEQUENCE [LARGE SCALE GENOMIC DNA]</scope>
    <source>
        <strain evidence="2">INPA 384B</strain>
    </source>
</reference>
<accession>A0ABR7UFE6</accession>
<dbReference type="InterPro" id="IPR052342">
    <property type="entry name" value="MCH/BMMD"/>
</dbReference>
<dbReference type="PANTHER" id="PTHR43664">
    <property type="entry name" value="MONOAMINE OXIDASE-RELATED"/>
    <property type="match status" value="1"/>
</dbReference>
<comment type="caution">
    <text evidence="1">The sequence shown here is derived from an EMBL/GenBank/DDBJ whole genome shotgun (WGS) entry which is preliminary data.</text>
</comment>
<organism evidence="1 2">
    <name type="scientific">Bradyrhizobium campsiandrae</name>
    <dbReference type="NCBI Taxonomy" id="1729892"/>
    <lineage>
        <taxon>Bacteria</taxon>
        <taxon>Pseudomonadati</taxon>
        <taxon>Pseudomonadota</taxon>
        <taxon>Alphaproteobacteria</taxon>
        <taxon>Hyphomicrobiales</taxon>
        <taxon>Nitrobacteraceae</taxon>
        <taxon>Bradyrhizobium</taxon>
    </lineage>
</organism>
<sequence>MSNISSRTSPDNYFENFAVGQVIAHARGKTVTEMDNVLITNMVMNTAQGHFNEHLMQKSSGIAGFDTRIVFGGINFSMVIGLAAQDTGEQVLQELGMDKIRLKTPVHHGDTLYAFTEVLEKKDADRADAGIVRFKHYGINQHDKLVYEGERTVLMKRRNAWGSR</sequence>
<dbReference type="CDD" id="cd03451">
    <property type="entry name" value="FkbR2"/>
    <property type="match status" value="1"/>
</dbReference>
<evidence type="ECO:0000313" key="2">
    <source>
        <dbReference type="Proteomes" id="UP000639516"/>
    </source>
</evidence>
<dbReference type="InterPro" id="IPR048274">
    <property type="entry name" value="MC_hydratase"/>
</dbReference>
<name>A0ABR7UFE6_9BRAD</name>
<dbReference type="Pfam" id="PF19315">
    <property type="entry name" value="MC_hydratase"/>
    <property type="match status" value="1"/>
</dbReference>
<dbReference type="PANTHER" id="PTHR43664:SF1">
    <property type="entry name" value="BETA-METHYLMALYL-COA DEHYDRATASE"/>
    <property type="match status" value="1"/>
</dbReference>
<dbReference type="Proteomes" id="UP000639516">
    <property type="component" value="Unassembled WGS sequence"/>
</dbReference>
<dbReference type="SUPFAM" id="SSF54637">
    <property type="entry name" value="Thioesterase/thiol ester dehydrase-isomerase"/>
    <property type="match status" value="1"/>
</dbReference>
<protein>
    <submittedName>
        <fullName evidence="1">MaoC family dehydratase</fullName>
    </submittedName>
</protein>
<keyword evidence="2" id="KW-1185">Reference proteome</keyword>
<dbReference type="Gene3D" id="3.10.129.10">
    <property type="entry name" value="Hotdog Thioesterase"/>
    <property type="match status" value="1"/>
</dbReference>
<dbReference type="InterPro" id="IPR029069">
    <property type="entry name" value="HotDog_dom_sf"/>
</dbReference>
<dbReference type="RefSeq" id="WP_188107526.1">
    <property type="nucleotide sequence ID" value="NZ_JAANIH010000082.1"/>
</dbReference>
<gene>
    <name evidence="1" type="ORF">HA482_28885</name>
</gene>